<evidence type="ECO:0000256" key="1">
    <source>
        <dbReference type="SAM" id="MobiDB-lite"/>
    </source>
</evidence>
<dbReference type="AlphaFoldDB" id="A0A0A0KG49"/>
<feature type="region of interest" description="Disordered" evidence="1">
    <location>
        <begin position="1"/>
        <end position="69"/>
    </location>
</feature>
<feature type="compositionally biased region" description="Polar residues" evidence="1">
    <location>
        <begin position="46"/>
        <end position="61"/>
    </location>
</feature>
<reference evidence="2 3" key="3">
    <citation type="journal article" date="2010" name="BMC Genomics">
        <title>Transcriptome sequencing and comparative analysis of cucumber flowers with different sex types.</title>
        <authorList>
            <person name="Guo S."/>
            <person name="Zheng Y."/>
            <person name="Joung J.G."/>
            <person name="Liu S."/>
            <person name="Zhang Z."/>
            <person name="Crasta O.R."/>
            <person name="Sobral B.W."/>
            <person name="Xu Y."/>
            <person name="Huang S."/>
            <person name="Fei Z."/>
        </authorList>
    </citation>
    <scope>NUCLEOTIDE SEQUENCE [LARGE SCALE GENOMIC DNA]</scope>
    <source>
        <strain evidence="3">cv. 9930</strain>
    </source>
</reference>
<accession>A0A0A0KG49</accession>
<reference evidence="2 3" key="1">
    <citation type="journal article" date="2009" name="Nat. Genet.">
        <title>The genome of the cucumber, Cucumis sativus L.</title>
        <authorList>
            <person name="Huang S."/>
            <person name="Li R."/>
            <person name="Zhang Z."/>
            <person name="Li L."/>
            <person name="Gu X."/>
            <person name="Fan W."/>
            <person name="Lucas W.J."/>
            <person name="Wang X."/>
            <person name="Xie B."/>
            <person name="Ni P."/>
            <person name="Ren Y."/>
            <person name="Zhu H."/>
            <person name="Li J."/>
            <person name="Lin K."/>
            <person name="Jin W."/>
            <person name="Fei Z."/>
            <person name="Li G."/>
            <person name="Staub J."/>
            <person name="Kilian A."/>
            <person name="van der Vossen E.A."/>
            <person name="Wu Y."/>
            <person name="Guo J."/>
            <person name="He J."/>
            <person name="Jia Z."/>
            <person name="Ren Y."/>
            <person name="Tian G."/>
            <person name="Lu Y."/>
            <person name="Ruan J."/>
            <person name="Qian W."/>
            <person name="Wang M."/>
            <person name="Huang Q."/>
            <person name="Li B."/>
            <person name="Xuan Z."/>
            <person name="Cao J."/>
            <person name="Asan"/>
            <person name="Wu Z."/>
            <person name="Zhang J."/>
            <person name="Cai Q."/>
            <person name="Bai Y."/>
            <person name="Zhao B."/>
            <person name="Han Y."/>
            <person name="Li Y."/>
            <person name="Li X."/>
            <person name="Wang S."/>
            <person name="Shi Q."/>
            <person name="Liu S."/>
            <person name="Cho W.K."/>
            <person name="Kim J.Y."/>
            <person name="Xu Y."/>
            <person name="Heller-Uszynska K."/>
            <person name="Miao H."/>
            <person name="Cheng Z."/>
            <person name="Zhang S."/>
            <person name="Wu J."/>
            <person name="Yang Y."/>
            <person name="Kang H."/>
            <person name="Li M."/>
            <person name="Liang H."/>
            <person name="Ren X."/>
            <person name="Shi Z."/>
            <person name="Wen M."/>
            <person name="Jian M."/>
            <person name="Yang H."/>
            <person name="Zhang G."/>
            <person name="Yang Z."/>
            <person name="Chen R."/>
            <person name="Liu S."/>
            <person name="Li J."/>
            <person name="Ma L."/>
            <person name="Liu H."/>
            <person name="Zhou Y."/>
            <person name="Zhao J."/>
            <person name="Fang X."/>
            <person name="Li G."/>
            <person name="Fang L."/>
            <person name="Li Y."/>
            <person name="Liu D."/>
            <person name="Zheng H."/>
            <person name="Zhang Y."/>
            <person name="Qin N."/>
            <person name="Li Z."/>
            <person name="Yang G."/>
            <person name="Yang S."/>
            <person name="Bolund L."/>
            <person name="Kristiansen K."/>
            <person name="Zheng H."/>
            <person name="Li S."/>
            <person name="Zhang X."/>
            <person name="Yang H."/>
            <person name="Wang J."/>
            <person name="Sun R."/>
            <person name="Zhang B."/>
            <person name="Jiang S."/>
            <person name="Wang J."/>
            <person name="Du Y."/>
            <person name="Li S."/>
        </authorList>
    </citation>
    <scope>NUCLEOTIDE SEQUENCE [LARGE SCALE GENOMIC DNA]</scope>
    <source>
        <strain evidence="3">cv. 9930</strain>
    </source>
</reference>
<keyword evidence="3" id="KW-1185">Reference proteome</keyword>
<sequence>MADSTHSSSDDHGDPSSDAREPSNDHGELPNQESLEETTSHHSDDQLQVASDVNNVPPDSNSHNHDAPILLPLTKSTRVTKAPSYFKPTIATLWSWTPI</sequence>
<feature type="compositionally biased region" description="Basic and acidic residues" evidence="1">
    <location>
        <begin position="8"/>
        <end position="28"/>
    </location>
</feature>
<dbReference type="Proteomes" id="UP000029981">
    <property type="component" value="Chromosome 6"/>
</dbReference>
<dbReference type="Gramene" id="KGN46726">
    <property type="protein sequence ID" value="KGN46726"/>
    <property type="gene ID" value="Csa_6G127380"/>
</dbReference>
<evidence type="ECO:0000313" key="2">
    <source>
        <dbReference type="EMBL" id="KGN46726.1"/>
    </source>
</evidence>
<reference evidence="2 3" key="2">
    <citation type="journal article" date="2009" name="PLoS ONE">
        <title>An integrated genetic and cytogenetic map of the cucumber genome.</title>
        <authorList>
            <person name="Ren Y."/>
            <person name="Zhang Z."/>
            <person name="Liu J."/>
            <person name="Staub J.E."/>
            <person name="Han Y."/>
            <person name="Cheng Z."/>
            <person name="Li X."/>
            <person name="Lu J."/>
            <person name="Miao H."/>
            <person name="Kang H."/>
            <person name="Xie B."/>
            <person name="Gu X."/>
            <person name="Wang X."/>
            <person name="Du Y."/>
            <person name="Jin W."/>
            <person name="Huang S."/>
        </authorList>
    </citation>
    <scope>NUCLEOTIDE SEQUENCE [LARGE SCALE GENOMIC DNA]</scope>
    <source>
        <strain evidence="3">cv. 9930</strain>
    </source>
</reference>
<reference evidence="2 3" key="4">
    <citation type="journal article" date="2011" name="BMC Genomics">
        <title>RNA-Seq improves annotation of protein-coding genes in the cucumber genome.</title>
        <authorList>
            <person name="Li Z."/>
            <person name="Zhang Z."/>
            <person name="Yan P."/>
            <person name="Huang S."/>
            <person name="Fei Z."/>
            <person name="Lin K."/>
        </authorList>
    </citation>
    <scope>NUCLEOTIDE SEQUENCE [LARGE SCALE GENOMIC DNA]</scope>
    <source>
        <strain evidence="3">cv. 9930</strain>
    </source>
</reference>
<dbReference type="EMBL" id="CM002927">
    <property type="protein sequence ID" value="KGN46726.1"/>
    <property type="molecule type" value="Genomic_DNA"/>
</dbReference>
<proteinExistence type="predicted"/>
<name>A0A0A0KG49_CUCSA</name>
<organism evidence="2 3">
    <name type="scientific">Cucumis sativus</name>
    <name type="common">Cucumber</name>
    <dbReference type="NCBI Taxonomy" id="3659"/>
    <lineage>
        <taxon>Eukaryota</taxon>
        <taxon>Viridiplantae</taxon>
        <taxon>Streptophyta</taxon>
        <taxon>Embryophyta</taxon>
        <taxon>Tracheophyta</taxon>
        <taxon>Spermatophyta</taxon>
        <taxon>Magnoliopsida</taxon>
        <taxon>eudicotyledons</taxon>
        <taxon>Gunneridae</taxon>
        <taxon>Pentapetalae</taxon>
        <taxon>rosids</taxon>
        <taxon>fabids</taxon>
        <taxon>Cucurbitales</taxon>
        <taxon>Cucurbitaceae</taxon>
        <taxon>Benincaseae</taxon>
        <taxon>Cucumis</taxon>
    </lineage>
</organism>
<gene>
    <name evidence="2" type="ORF">Csa_6G127380</name>
</gene>
<evidence type="ECO:0000313" key="3">
    <source>
        <dbReference type="Proteomes" id="UP000029981"/>
    </source>
</evidence>
<protein>
    <submittedName>
        <fullName evidence="2">Uncharacterized protein</fullName>
    </submittedName>
</protein>